<feature type="domain" description="Integrase catalytic" evidence="1">
    <location>
        <begin position="931"/>
        <end position="1085"/>
    </location>
</feature>
<dbReference type="Gene3D" id="1.10.340.70">
    <property type="match status" value="1"/>
</dbReference>
<organism evidence="2">
    <name type="scientific">Anoplophora glabripennis</name>
    <name type="common">Asian longhorn beetle</name>
    <name type="synonym">Anoplophora nobilis</name>
    <dbReference type="NCBI Taxonomy" id="217634"/>
    <lineage>
        <taxon>Eukaryota</taxon>
        <taxon>Metazoa</taxon>
        <taxon>Ecdysozoa</taxon>
        <taxon>Arthropoda</taxon>
        <taxon>Hexapoda</taxon>
        <taxon>Insecta</taxon>
        <taxon>Pterygota</taxon>
        <taxon>Neoptera</taxon>
        <taxon>Endopterygota</taxon>
        <taxon>Coleoptera</taxon>
        <taxon>Polyphaga</taxon>
        <taxon>Cucujiformia</taxon>
        <taxon>Chrysomeloidea</taxon>
        <taxon>Cerambycidae</taxon>
        <taxon>Lamiinae</taxon>
        <taxon>Lamiini</taxon>
        <taxon>Anoplophora</taxon>
    </lineage>
</organism>
<evidence type="ECO:0000259" key="1">
    <source>
        <dbReference type="PROSITE" id="PS50994"/>
    </source>
</evidence>
<dbReference type="GO" id="GO:0042575">
    <property type="term" value="C:DNA polymerase complex"/>
    <property type="evidence" value="ECO:0007669"/>
    <property type="project" value="UniProtKB-ARBA"/>
</dbReference>
<sequence>ALSIQGLDKMFTPAKSGINLKIFPLEGSDISFKVNAIILDQICSDMPNNNIAINNWSHITHLKLADPNFHLPGKIDVLLGADIFPYILQNGVLTGGHNEPSAINTVFGWVIMGKISDYISSQAKSYFTMLKDDDNLNLILKRFWQTEEVPEIARLSPEEIYCENSFLETTRRHTDNKFIVALPFKKDALLKFGNTRDLAIRRFLSLENRFEKNPDLYRMYSDFIFDYIDKGYITKIDINKSRENCYYLPHHCVFKKDSTTTPLRVVFDASSKVLGFHSLNEVLCAGPKLQNDLVKILHNFRLPKFVFTADIKKMYNQILIKPEHRKFQRIVWRFSSGEPLTDYELNTVTFGVISAPFLAIRSLLQLAYENPEFSDAVEIIKFYTYVDDVTGGGNTKEEAENVKNQLIKLLEKGGFELRKWSSNTPDLLADLPNDHVLQLSMSLDKEDNHIIKILGLQWCPQTDSFFFSVKIIESTITKRNILSQIARIFDPLGFLSPMTLIAKLIIQELWAMGLAWDDSLPSVLANKWLKFKNELPSISNFKLNRYLGIANDLKFYELHGFCDASQHAYCAVLYIRAIYPSGAIKVEFIYSKTKVAPLKTISVPRLELLAAVLLSKLVAYILNTYNDKLHFNSIFAWSDSCVALSWIKSPAYRWKVFVSSRVNYIQERIDPEYWHYVPSNINPADYGSRGLFPLEYLNNKIWLQGPQFLYKCQDEWDLPQCKNFISSVISDESKKNTFTAVAQITLIDNLFERFSSLTKIKRILAYILRFIYNIKNKDNKRTTYLSIFELNSALNLIIQRIQTLYLSAEIQQTLKGRIISKPLRKLNPFIDENKILRVGGRLGQATLNYNKRFPILLPSDSLFTKLLILDIHNSFCHPGIQTTHFLLSQNYWIFAAKKTIRKLLNNCRTCWKTNPKPLQPPMGNLPPFRIRQVKPFSVVGIDFGGPFTITMSKTRGAKTLKSYICVFVCCAVKALHVELVSDLTTEAFLAALRRFIARRGRCSAIYSDCGTNFVGSNKYLKQIMYNATRTETIEWKFHPPGSPHFSGLWEAGIKAVKTHLARVIGNQILTYEELNSGYSNRSYVK</sequence>
<protein>
    <recommendedName>
        <fullName evidence="1">Integrase catalytic domain-containing protein</fullName>
    </recommendedName>
</protein>
<proteinExistence type="predicted"/>
<dbReference type="AlphaFoldDB" id="V5GC07"/>
<dbReference type="SUPFAM" id="SSF56672">
    <property type="entry name" value="DNA/RNA polymerases"/>
    <property type="match status" value="1"/>
</dbReference>
<accession>V5GC07</accession>
<dbReference type="InterPro" id="IPR043128">
    <property type="entry name" value="Rev_trsase/Diguanyl_cyclase"/>
</dbReference>
<feature type="non-terminal residue" evidence="2">
    <location>
        <position position="1"/>
    </location>
</feature>
<evidence type="ECO:0000313" key="2">
    <source>
        <dbReference type="EMBL" id="JAB67690.1"/>
    </source>
</evidence>
<dbReference type="PANTHER" id="PTHR47331">
    <property type="entry name" value="PHD-TYPE DOMAIN-CONTAINING PROTEIN"/>
    <property type="match status" value="1"/>
</dbReference>
<name>V5GC07_ANOGL</name>
<dbReference type="InterPro" id="IPR041588">
    <property type="entry name" value="Integrase_H2C2"/>
</dbReference>
<dbReference type="Gene3D" id="3.30.420.10">
    <property type="entry name" value="Ribonuclease H-like superfamily/Ribonuclease H"/>
    <property type="match status" value="1"/>
</dbReference>
<dbReference type="Gene3D" id="3.10.10.10">
    <property type="entry name" value="HIV Type 1 Reverse Transcriptase, subunit A, domain 1"/>
    <property type="match status" value="1"/>
</dbReference>
<dbReference type="InterPro" id="IPR043502">
    <property type="entry name" value="DNA/RNA_pol_sf"/>
</dbReference>
<dbReference type="Gene3D" id="3.30.70.270">
    <property type="match status" value="1"/>
</dbReference>
<dbReference type="InterPro" id="IPR036397">
    <property type="entry name" value="RNaseH_sf"/>
</dbReference>
<dbReference type="Pfam" id="PF05380">
    <property type="entry name" value="Peptidase_A17"/>
    <property type="match status" value="1"/>
</dbReference>
<dbReference type="Pfam" id="PF17921">
    <property type="entry name" value="Integrase_H2C2"/>
    <property type="match status" value="1"/>
</dbReference>
<dbReference type="PANTHER" id="PTHR47331:SF4">
    <property type="entry name" value="PEPTIDASE S1 DOMAIN-CONTAINING PROTEIN"/>
    <property type="match status" value="1"/>
</dbReference>
<dbReference type="EMBL" id="GALX01000776">
    <property type="protein sequence ID" value="JAB67690.1"/>
    <property type="molecule type" value="Transcribed_RNA"/>
</dbReference>
<dbReference type="GO" id="GO:0015074">
    <property type="term" value="P:DNA integration"/>
    <property type="evidence" value="ECO:0007669"/>
    <property type="project" value="InterPro"/>
</dbReference>
<dbReference type="SUPFAM" id="SSF53098">
    <property type="entry name" value="Ribonuclease H-like"/>
    <property type="match status" value="1"/>
</dbReference>
<dbReference type="GO" id="GO:0071897">
    <property type="term" value="P:DNA biosynthetic process"/>
    <property type="evidence" value="ECO:0007669"/>
    <property type="project" value="UniProtKB-ARBA"/>
</dbReference>
<dbReference type="InterPro" id="IPR012337">
    <property type="entry name" value="RNaseH-like_sf"/>
</dbReference>
<dbReference type="GO" id="GO:0003676">
    <property type="term" value="F:nucleic acid binding"/>
    <property type="evidence" value="ECO:0007669"/>
    <property type="project" value="InterPro"/>
</dbReference>
<dbReference type="CDD" id="cd01644">
    <property type="entry name" value="RT_pepA17"/>
    <property type="match status" value="1"/>
</dbReference>
<dbReference type="InterPro" id="IPR008042">
    <property type="entry name" value="Retrotrans_Pao"/>
</dbReference>
<reference evidence="2" key="1">
    <citation type="submission" date="2013-07" db="EMBL/GenBank/DDBJ databases">
        <title>Midgut Transcriptome Profiling of Anoplphora glabripennis, a Lignocellulose Degrading, Wood-Boring Cerambycid.</title>
        <authorList>
            <person name="Scully E.D."/>
            <person name="Hoover K."/>
            <person name="Carlson J.E."/>
            <person name="Tien M."/>
            <person name="Geib S.M."/>
        </authorList>
    </citation>
    <scope>NUCLEOTIDE SEQUENCE</scope>
</reference>
<dbReference type="PROSITE" id="PS50994">
    <property type="entry name" value="INTEGRASE"/>
    <property type="match status" value="1"/>
</dbReference>
<dbReference type="InterPro" id="IPR001584">
    <property type="entry name" value="Integrase_cat-core"/>
</dbReference>